<dbReference type="Proteomes" id="UP000634136">
    <property type="component" value="Unassembled WGS sequence"/>
</dbReference>
<evidence type="ECO:0000313" key="1">
    <source>
        <dbReference type="EMBL" id="KAF7823459.1"/>
    </source>
</evidence>
<reference evidence="1" key="1">
    <citation type="submission" date="2020-09" db="EMBL/GenBank/DDBJ databases">
        <title>Genome-Enabled Discovery of Anthraquinone Biosynthesis in Senna tora.</title>
        <authorList>
            <person name="Kang S.-H."/>
            <person name="Pandey R.P."/>
            <person name="Lee C.-M."/>
            <person name="Sim J.-S."/>
            <person name="Jeong J.-T."/>
            <person name="Choi B.-S."/>
            <person name="Jung M."/>
            <person name="Ginzburg D."/>
            <person name="Zhao K."/>
            <person name="Won S.Y."/>
            <person name="Oh T.-J."/>
            <person name="Yu Y."/>
            <person name="Kim N.-H."/>
            <person name="Lee O.R."/>
            <person name="Lee T.-H."/>
            <person name="Bashyal P."/>
            <person name="Kim T.-S."/>
            <person name="Lee W.-H."/>
            <person name="Kawkins C."/>
            <person name="Kim C.-K."/>
            <person name="Kim J.S."/>
            <person name="Ahn B.O."/>
            <person name="Rhee S.Y."/>
            <person name="Sohng J.K."/>
        </authorList>
    </citation>
    <scope>NUCLEOTIDE SEQUENCE</scope>
    <source>
        <tissue evidence="1">Leaf</tissue>
    </source>
</reference>
<protein>
    <submittedName>
        <fullName evidence="1">Uncharacterized protein</fullName>
    </submittedName>
</protein>
<sequence>MDDFKLLLQRRGAGVQVRDRP</sequence>
<comment type="caution">
    <text evidence="1">The sequence shown here is derived from an EMBL/GenBank/DDBJ whole genome shotgun (WGS) entry which is preliminary data.</text>
</comment>
<dbReference type="AlphaFoldDB" id="A0A834WNJ4"/>
<evidence type="ECO:0000313" key="2">
    <source>
        <dbReference type="Proteomes" id="UP000634136"/>
    </source>
</evidence>
<keyword evidence="2" id="KW-1185">Reference proteome</keyword>
<proteinExistence type="predicted"/>
<gene>
    <name evidence="1" type="ORF">G2W53_021603</name>
</gene>
<name>A0A834WNJ4_9FABA</name>
<dbReference type="EMBL" id="JAAIUW010000007">
    <property type="protein sequence ID" value="KAF7823459.1"/>
    <property type="molecule type" value="Genomic_DNA"/>
</dbReference>
<organism evidence="1 2">
    <name type="scientific">Senna tora</name>
    <dbReference type="NCBI Taxonomy" id="362788"/>
    <lineage>
        <taxon>Eukaryota</taxon>
        <taxon>Viridiplantae</taxon>
        <taxon>Streptophyta</taxon>
        <taxon>Embryophyta</taxon>
        <taxon>Tracheophyta</taxon>
        <taxon>Spermatophyta</taxon>
        <taxon>Magnoliopsida</taxon>
        <taxon>eudicotyledons</taxon>
        <taxon>Gunneridae</taxon>
        <taxon>Pentapetalae</taxon>
        <taxon>rosids</taxon>
        <taxon>fabids</taxon>
        <taxon>Fabales</taxon>
        <taxon>Fabaceae</taxon>
        <taxon>Caesalpinioideae</taxon>
        <taxon>Cassia clade</taxon>
        <taxon>Senna</taxon>
    </lineage>
</organism>
<accession>A0A834WNJ4</accession>